<proteinExistence type="predicted"/>
<keyword evidence="3" id="KW-1185">Reference proteome</keyword>
<dbReference type="Proteomes" id="UP000076404">
    <property type="component" value="Chromosome"/>
</dbReference>
<organism evidence="2 3">
    <name type="scientific">Gemmatimonas phototrophica</name>
    <dbReference type="NCBI Taxonomy" id="1379270"/>
    <lineage>
        <taxon>Bacteria</taxon>
        <taxon>Pseudomonadati</taxon>
        <taxon>Gemmatimonadota</taxon>
        <taxon>Gemmatimonadia</taxon>
        <taxon>Gemmatimonadales</taxon>
        <taxon>Gemmatimonadaceae</taxon>
        <taxon>Gemmatimonas</taxon>
    </lineage>
</organism>
<feature type="region of interest" description="Disordered" evidence="1">
    <location>
        <begin position="14"/>
        <end position="37"/>
    </location>
</feature>
<dbReference type="EMBL" id="CP011454">
    <property type="protein sequence ID" value="AMW04365.1"/>
    <property type="molecule type" value="Genomic_DNA"/>
</dbReference>
<reference evidence="2 3" key="1">
    <citation type="journal article" date="2014" name="Proc. Natl. Acad. Sci. U.S.A.">
        <title>Functional type 2 photosynthetic reaction centers found in the rare bacterial phylum Gemmatimonadetes.</title>
        <authorList>
            <person name="Zeng Y."/>
            <person name="Feng F."/>
            <person name="Medova H."/>
            <person name="Dean J."/>
            <person name="Koblizek M."/>
        </authorList>
    </citation>
    <scope>NUCLEOTIDE SEQUENCE [LARGE SCALE GENOMIC DNA]</scope>
    <source>
        <strain evidence="2 3">AP64</strain>
    </source>
</reference>
<dbReference type="KEGG" id="gph:GEMMAAP_04920"/>
<gene>
    <name evidence="2" type="ORF">GEMMAAP_04920</name>
</gene>
<evidence type="ECO:0000313" key="3">
    <source>
        <dbReference type="Proteomes" id="UP000076404"/>
    </source>
</evidence>
<evidence type="ECO:0000313" key="2">
    <source>
        <dbReference type="EMBL" id="AMW04365.1"/>
    </source>
</evidence>
<accession>A0A143BID3</accession>
<name>A0A143BID3_9BACT</name>
<dbReference type="STRING" id="1379270.GEMMAAP_04920"/>
<dbReference type="AlphaFoldDB" id="A0A143BID3"/>
<reference evidence="2 3" key="2">
    <citation type="journal article" date="2016" name="Environ. Microbiol. Rep.">
        <title>Metagenomic evidence for the presence of phototrophic Gemmatimonadetes bacteria in diverse environments.</title>
        <authorList>
            <person name="Zeng Y."/>
            <person name="Baumbach J."/>
            <person name="Barbosa E.G."/>
            <person name="Azevedo V."/>
            <person name="Zhang C."/>
            <person name="Koblizek M."/>
        </authorList>
    </citation>
    <scope>NUCLEOTIDE SEQUENCE [LARGE SCALE GENOMIC DNA]</scope>
    <source>
        <strain evidence="2 3">AP64</strain>
    </source>
</reference>
<sequence length="183" mass="19116">MVALVAVGLAARGRDAQGTQPPVAPPAAPTATAAPDLAVQDSTKADSTAVADTLMDLSMVMAAEAAAATVTTAPVAVAPTAWPVDPTTGQTLINGRPVVGRVFIMRKTDGTVKYPNVADVVAHEALAPLPPVVGSSYQQAPITNQRRMRGIMIQSTLWDMDRKRSATRQRYYPASTPANQLGQ</sequence>
<protein>
    <submittedName>
        <fullName evidence="2">Uncharacterized protein</fullName>
    </submittedName>
</protein>
<evidence type="ECO:0000256" key="1">
    <source>
        <dbReference type="SAM" id="MobiDB-lite"/>
    </source>
</evidence>